<keyword evidence="5" id="KW-0472">Membrane</keyword>
<feature type="transmembrane region" description="Helical" evidence="5">
    <location>
        <begin position="344"/>
        <end position="369"/>
    </location>
</feature>
<dbReference type="InterPro" id="IPR050541">
    <property type="entry name" value="LRR_TM_domain-containing"/>
</dbReference>
<feature type="domain" description="LRRCT" evidence="6">
    <location>
        <begin position="227"/>
        <end position="273"/>
    </location>
</feature>
<evidence type="ECO:0000256" key="4">
    <source>
        <dbReference type="SAM" id="MobiDB-lite"/>
    </source>
</evidence>
<reference evidence="7" key="1">
    <citation type="submission" date="2021-04" db="EMBL/GenBank/DDBJ databases">
        <authorList>
            <person name="Chebbi M.A.C M."/>
        </authorList>
    </citation>
    <scope>NUCLEOTIDE SEQUENCE</scope>
</reference>
<protein>
    <submittedName>
        <fullName evidence="7">Similar to Lrrc4b: Leucine-rich repeat-containing protein 4B (Mus musculus)</fullName>
    </submittedName>
</protein>
<dbReference type="Gene3D" id="3.80.10.10">
    <property type="entry name" value="Ribonuclease Inhibitor"/>
    <property type="match status" value="1"/>
</dbReference>
<evidence type="ECO:0000256" key="3">
    <source>
        <dbReference type="ARBA" id="ARBA00022737"/>
    </source>
</evidence>
<gene>
    <name evidence="7" type="ORF">HICCMSTLAB_LOCUS5273</name>
</gene>
<comment type="caution">
    <text evidence="7">The sequence shown here is derived from an EMBL/GenBank/DDBJ whole genome shotgun (WGS) entry which is preliminary data.</text>
</comment>
<dbReference type="Pfam" id="PF13855">
    <property type="entry name" value="LRR_8"/>
    <property type="match status" value="1"/>
</dbReference>
<sequence length="470" mass="53202">MKLVSTDVTESVGHSDEYRQNASFYKNQISNNWITFKPKNFDIESIRFEECPIGSIQSEAFGLQIFSKIEQFHLINTNVSIFQKDLFQKLPNLKNFAVQNNLITFAESYLLSGPAEQLETLQLDSSIQNLDVLRNITFQELPKVQLLSLQGNNIFFIPKSLFATFPNLRSLYLDSSNILRINSNAFDGLISIQQVFLRNNLLSELPKDLFDPILGANKDFKVALSGNPWKCDCNLIWLKELMEEFRNLVLEEPICAMPESNKNLGFLEADFCEEAKIWCSNLEDLIEISINCEKGGKNMNGSIRNASKEGNISFAGFDCVWKSALIKKENDCAKRLWLANEDKAMVLSLYTIGTILFGVFCAVGCFLIVRKNKGMVKANQRVVVEERGSITLPGGEACQRDNKGEIDYFTPIEANEGNEYESIQDRRKEESKSDNCPPPLPPHPFHGVKSVSLLMEGSHGKREVIDDYLL</sequence>
<dbReference type="PANTHER" id="PTHR24369:SF210">
    <property type="entry name" value="CHAOPTIN-RELATED"/>
    <property type="match status" value="1"/>
</dbReference>
<keyword evidence="3" id="KW-0677">Repeat</keyword>
<evidence type="ECO:0000259" key="6">
    <source>
        <dbReference type="SMART" id="SM00082"/>
    </source>
</evidence>
<dbReference type="GO" id="GO:0005886">
    <property type="term" value="C:plasma membrane"/>
    <property type="evidence" value="ECO:0007669"/>
    <property type="project" value="TreeGrafter"/>
</dbReference>
<dbReference type="EMBL" id="CAJNRD030001119">
    <property type="protein sequence ID" value="CAG5089530.1"/>
    <property type="molecule type" value="Genomic_DNA"/>
</dbReference>
<evidence type="ECO:0000256" key="2">
    <source>
        <dbReference type="ARBA" id="ARBA00022729"/>
    </source>
</evidence>
<keyword evidence="1" id="KW-0433">Leucine-rich repeat</keyword>
<dbReference type="SMART" id="SM00082">
    <property type="entry name" value="LRRCT"/>
    <property type="match status" value="1"/>
</dbReference>
<dbReference type="AlphaFoldDB" id="A0A8J2MGS0"/>
<feature type="compositionally biased region" description="Basic and acidic residues" evidence="4">
    <location>
        <begin position="423"/>
        <end position="433"/>
    </location>
</feature>
<dbReference type="Proteomes" id="UP000786811">
    <property type="component" value="Unassembled WGS sequence"/>
</dbReference>
<feature type="region of interest" description="Disordered" evidence="4">
    <location>
        <begin position="419"/>
        <end position="443"/>
    </location>
</feature>
<organism evidence="7 8">
    <name type="scientific">Cotesia congregata</name>
    <name type="common">Parasitoid wasp</name>
    <name type="synonym">Apanteles congregatus</name>
    <dbReference type="NCBI Taxonomy" id="51543"/>
    <lineage>
        <taxon>Eukaryota</taxon>
        <taxon>Metazoa</taxon>
        <taxon>Ecdysozoa</taxon>
        <taxon>Arthropoda</taxon>
        <taxon>Hexapoda</taxon>
        <taxon>Insecta</taxon>
        <taxon>Pterygota</taxon>
        <taxon>Neoptera</taxon>
        <taxon>Endopterygota</taxon>
        <taxon>Hymenoptera</taxon>
        <taxon>Apocrita</taxon>
        <taxon>Ichneumonoidea</taxon>
        <taxon>Braconidae</taxon>
        <taxon>Microgastrinae</taxon>
        <taxon>Cotesia</taxon>
    </lineage>
</organism>
<keyword evidence="8" id="KW-1185">Reference proteome</keyword>
<name>A0A8J2MGS0_COTCN</name>
<dbReference type="InterPro" id="IPR003591">
    <property type="entry name" value="Leu-rich_rpt_typical-subtyp"/>
</dbReference>
<dbReference type="SUPFAM" id="SSF52058">
    <property type="entry name" value="L domain-like"/>
    <property type="match status" value="1"/>
</dbReference>
<evidence type="ECO:0000313" key="7">
    <source>
        <dbReference type="EMBL" id="CAG5089530.1"/>
    </source>
</evidence>
<dbReference type="OrthoDB" id="26525at2759"/>
<dbReference type="SMART" id="SM00369">
    <property type="entry name" value="LRR_TYP"/>
    <property type="match status" value="4"/>
</dbReference>
<evidence type="ECO:0000256" key="1">
    <source>
        <dbReference type="ARBA" id="ARBA00022614"/>
    </source>
</evidence>
<proteinExistence type="predicted"/>
<keyword evidence="2" id="KW-0732">Signal</keyword>
<evidence type="ECO:0000313" key="8">
    <source>
        <dbReference type="Proteomes" id="UP000786811"/>
    </source>
</evidence>
<evidence type="ECO:0000256" key="5">
    <source>
        <dbReference type="SAM" id="Phobius"/>
    </source>
</evidence>
<dbReference type="PANTHER" id="PTHR24369">
    <property type="entry name" value="ANTIGEN BSP, PUTATIVE-RELATED"/>
    <property type="match status" value="1"/>
</dbReference>
<keyword evidence="5" id="KW-1133">Transmembrane helix</keyword>
<dbReference type="InterPro" id="IPR001611">
    <property type="entry name" value="Leu-rich_rpt"/>
</dbReference>
<dbReference type="InterPro" id="IPR032675">
    <property type="entry name" value="LRR_dom_sf"/>
</dbReference>
<keyword evidence="5" id="KW-0812">Transmembrane</keyword>
<dbReference type="InterPro" id="IPR000483">
    <property type="entry name" value="Cys-rich_flank_reg_C"/>
</dbReference>
<accession>A0A8J2MGS0</accession>